<organism evidence="2 3">
    <name type="scientific">Dorcoceras hygrometricum</name>
    <dbReference type="NCBI Taxonomy" id="472368"/>
    <lineage>
        <taxon>Eukaryota</taxon>
        <taxon>Viridiplantae</taxon>
        <taxon>Streptophyta</taxon>
        <taxon>Embryophyta</taxon>
        <taxon>Tracheophyta</taxon>
        <taxon>Spermatophyta</taxon>
        <taxon>Magnoliopsida</taxon>
        <taxon>eudicotyledons</taxon>
        <taxon>Gunneridae</taxon>
        <taxon>Pentapetalae</taxon>
        <taxon>asterids</taxon>
        <taxon>lamiids</taxon>
        <taxon>Lamiales</taxon>
        <taxon>Gesneriaceae</taxon>
        <taxon>Didymocarpoideae</taxon>
        <taxon>Trichosporeae</taxon>
        <taxon>Loxocarpinae</taxon>
        <taxon>Dorcoceras</taxon>
    </lineage>
</organism>
<sequence>MSLFDLQDVCIAIGSLATLDLPMVVDLIGIYVLKGPYCTLTMTNWFLQALSLIPRGSWRDVARRFTMIRWARSHKYWIHDSCMETELNALSIGGGFYGARIPIVDGRSSVFNILDRHCPPSLDVLPLNLAQKSQNFKIDQNGPDIEYWPENSRAARDRPEQNPRRIQPSRHPRSFTGCRPLAAAATHEIRARQPRNVAPSAKHGRAQHRAKREARPRATSARRPAIERRNSLRVWRPIIVLFQAHGRAPLSAPTQQLARPARGAADDRSRNRCTTQASAAQHRCAAIARWGAAMRGGATAIDKEFLIRFQN</sequence>
<evidence type="ECO:0000313" key="2">
    <source>
        <dbReference type="EMBL" id="KZV23998.1"/>
    </source>
</evidence>
<gene>
    <name evidence="2" type="ORF">F511_19308</name>
</gene>
<dbReference type="AlphaFoldDB" id="A0A2Z7ARG0"/>
<dbReference type="EMBL" id="KV013134">
    <property type="protein sequence ID" value="KZV23998.1"/>
    <property type="molecule type" value="Genomic_DNA"/>
</dbReference>
<reference evidence="2 3" key="1">
    <citation type="journal article" date="2015" name="Proc. Natl. Acad. Sci. U.S.A.">
        <title>The resurrection genome of Boea hygrometrica: A blueprint for survival of dehydration.</title>
        <authorList>
            <person name="Xiao L."/>
            <person name="Yang G."/>
            <person name="Zhang L."/>
            <person name="Yang X."/>
            <person name="Zhao S."/>
            <person name="Ji Z."/>
            <person name="Zhou Q."/>
            <person name="Hu M."/>
            <person name="Wang Y."/>
            <person name="Chen M."/>
            <person name="Xu Y."/>
            <person name="Jin H."/>
            <person name="Xiao X."/>
            <person name="Hu G."/>
            <person name="Bao F."/>
            <person name="Hu Y."/>
            <person name="Wan P."/>
            <person name="Li L."/>
            <person name="Deng X."/>
            <person name="Kuang T."/>
            <person name="Xiang C."/>
            <person name="Zhu J.K."/>
            <person name="Oliver M.J."/>
            <person name="He Y."/>
        </authorList>
    </citation>
    <scope>NUCLEOTIDE SEQUENCE [LARGE SCALE GENOMIC DNA]</scope>
    <source>
        <strain evidence="3">cv. XS01</strain>
    </source>
</reference>
<accession>A0A2Z7ARG0</accession>
<dbReference type="Proteomes" id="UP000250235">
    <property type="component" value="Unassembled WGS sequence"/>
</dbReference>
<evidence type="ECO:0000313" key="3">
    <source>
        <dbReference type="Proteomes" id="UP000250235"/>
    </source>
</evidence>
<feature type="compositionally biased region" description="Basic residues" evidence="1">
    <location>
        <begin position="202"/>
        <end position="214"/>
    </location>
</feature>
<evidence type="ECO:0000256" key="1">
    <source>
        <dbReference type="SAM" id="MobiDB-lite"/>
    </source>
</evidence>
<proteinExistence type="predicted"/>
<name>A0A2Z7ARG0_9LAMI</name>
<keyword evidence="3" id="KW-1185">Reference proteome</keyword>
<feature type="region of interest" description="Disordered" evidence="1">
    <location>
        <begin position="150"/>
        <end position="225"/>
    </location>
</feature>
<feature type="compositionally biased region" description="Basic and acidic residues" evidence="1">
    <location>
        <begin position="153"/>
        <end position="163"/>
    </location>
</feature>
<feature type="region of interest" description="Disordered" evidence="1">
    <location>
        <begin position="251"/>
        <end position="271"/>
    </location>
</feature>
<protein>
    <submittedName>
        <fullName evidence="2">Uncharacterized protein</fullName>
    </submittedName>
</protein>